<dbReference type="AlphaFoldDB" id="A0A1W2BS76"/>
<evidence type="ECO:0000313" key="7">
    <source>
        <dbReference type="EMBL" id="SMC75845.1"/>
    </source>
</evidence>
<evidence type="ECO:0000256" key="3">
    <source>
        <dbReference type="ARBA" id="ARBA00022603"/>
    </source>
</evidence>
<accession>A0A1W2BS76</accession>
<dbReference type="NCBIfam" id="TIGR00138">
    <property type="entry name" value="rsmG_gidB"/>
    <property type="match status" value="1"/>
</dbReference>
<dbReference type="InterPro" id="IPR029063">
    <property type="entry name" value="SAM-dependent_MTases_sf"/>
</dbReference>
<dbReference type="Gene3D" id="3.40.50.150">
    <property type="entry name" value="Vaccinia Virus protein VP39"/>
    <property type="match status" value="1"/>
</dbReference>
<comment type="caution">
    <text evidence="6">Lacks conserved residue(s) required for the propagation of feature annotation.</text>
</comment>
<feature type="binding site" evidence="6">
    <location>
        <position position="90"/>
    </location>
    <ligand>
        <name>S-adenosyl-L-methionine</name>
        <dbReference type="ChEBI" id="CHEBI:59789"/>
    </ligand>
</feature>
<gene>
    <name evidence="6" type="primary">rsmG</name>
    <name evidence="7" type="ORF">SAMN06296008_11539</name>
</gene>
<dbReference type="OrthoDB" id="9808773at2"/>
<dbReference type="Pfam" id="PF02527">
    <property type="entry name" value="GidB"/>
    <property type="match status" value="1"/>
</dbReference>
<keyword evidence="1 6" id="KW-0963">Cytoplasm</keyword>
<keyword evidence="3 6" id="KW-0489">Methyltransferase</keyword>
<keyword evidence="2 6" id="KW-0698">rRNA processing</keyword>
<proteinExistence type="inferred from homology"/>
<comment type="similarity">
    <text evidence="6">Belongs to the methyltransferase superfamily. RNA methyltransferase RsmG family.</text>
</comment>
<evidence type="ECO:0000313" key="8">
    <source>
        <dbReference type="Proteomes" id="UP000192708"/>
    </source>
</evidence>
<dbReference type="STRING" id="1938817.SAMN06296008_11539"/>
<reference evidence="7 8" key="1">
    <citation type="submission" date="2017-04" db="EMBL/GenBank/DDBJ databases">
        <authorList>
            <person name="Afonso C.L."/>
            <person name="Miller P.J."/>
            <person name="Scott M.A."/>
            <person name="Spackman E."/>
            <person name="Goraichik I."/>
            <person name="Dimitrov K.M."/>
            <person name="Suarez D.L."/>
            <person name="Swayne D.E."/>
        </authorList>
    </citation>
    <scope>NUCLEOTIDE SEQUENCE [LARGE SCALE GENOMIC DNA]</scope>
    <source>
        <strain evidence="7 8">VK13</strain>
    </source>
</reference>
<comment type="function">
    <text evidence="6">Specifically methylates the N7 position of guanine in position 527 of 16S rRNA.</text>
</comment>
<dbReference type="EC" id="2.1.1.170" evidence="6"/>
<dbReference type="CDD" id="cd02440">
    <property type="entry name" value="AdoMet_MTases"/>
    <property type="match status" value="1"/>
</dbReference>
<evidence type="ECO:0000256" key="2">
    <source>
        <dbReference type="ARBA" id="ARBA00022552"/>
    </source>
</evidence>
<evidence type="ECO:0000256" key="6">
    <source>
        <dbReference type="HAMAP-Rule" id="MF_00074"/>
    </source>
</evidence>
<comment type="catalytic activity">
    <reaction evidence="6">
        <text>guanosine(527) in 16S rRNA + S-adenosyl-L-methionine = N(7)-methylguanosine(527) in 16S rRNA + S-adenosyl-L-homocysteine</text>
        <dbReference type="Rhea" id="RHEA:42732"/>
        <dbReference type="Rhea" id="RHEA-COMP:10209"/>
        <dbReference type="Rhea" id="RHEA-COMP:10210"/>
        <dbReference type="ChEBI" id="CHEBI:57856"/>
        <dbReference type="ChEBI" id="CHEBI:59789"/>
        <dbReference type="ChEBI" id="CHEBI:74269"/>
        <dbReference type="ChEBI" id="CHEBI:74480"/>
        <dbReference type="EC" id="2.1.1.170"/>
    </reaction>
</comment>
<feature type="binding site" evidence="6">
    <location>
        <position position="95"/>
    </location>
    <ligand>
        <name>S-adenosyl-L-methionine</name>
        <dbReference type="ChEBI" id="CHEBI:59789"/>
    </ligand>
</feature>
<evidence type="ECO:0000256" key="4">
    <source>
        <dbReference type="ARBA" id="ARBA00022679"/>
    </source>
</evidence>
<keyword evidence="8" id="KW-1185">Reference proteome</keyword>
<dbReference type="GO" id="GO:0070043">
    <property type="term" value="F:rRNA (guanine-N7-)-methyltransferase activity"/>
    <property type="evidence" value="ECO:0007669"/>
    <property type="project" value="UniProtKB-UniRule"/>
</dbReference>
<keyword evidence="5 6" id="KW-0949">S-adenosyl-L-methionine</keyword>
<dbReference type="PIRSF" id="PIRSF003078">
    <property type="entry name" value="GidB"/>
    <property type="match status" value="1"/>
</dbReference>
<name>A0A1W2BS76_9BURK</name>
<dbReference type="RefSeq" id="WP_084285358.1">
    <property type="nucleotide sequence ID" value="NZ_FWXJ01000015.1"/>
</dbReference>
<feature type="binding site" evidence="6">
    <location>
        <position position="158"/>
    </location>
    <ligand>
        <name>S-adenosyl-L-methionine</name>
        <dbReference type="ChEBI" id="CHEBI:59789"/>
    </ligand>
</feature>
<evidence type="ECO:0000256" key="5">
    <source>
        <dbReference type="ARBA" id="ARBA00022691"/>
    </source>
</evidence>
<keyword evidence="4 6" id="KW-0808">Transferase</keyword>
<dbReference type="InterPro" id="IPR003682">
    <property type="entry name" value="rRNA_ssu_MeTfrase_G"/>
</dbReference>
<dbReference type="GO" id="GO:0005829">
    <property type="term" value="C:cytosol"/>
    <property type="evidence" value="ECO:0007669"/>
    <property type="project" value="TreeGrafter"/>
</dbReference>
<evidence type="ECO:0000256" key="1">
    <source>
        <dbReference type="ARBA" id="ARBA00022490"/>
    </source>
</evidence>
<comment type="subcellular location">
    <subcellularLocation>
        <location evidence="6">Cytoplasm</location>
    </subcellularLocation>
</comment>
<feature type="binding site" evidence="6">
    <location>
        <begin position="141"/>
        <end position="142"/>
    </location>
    <ligand>
        <name>S-adenosyl-L-methionine</name>
        <dbReference type="ChEBI" id="CHEBI:59789"/>
    </ligand>
</feature>
<sequence>MQFDPLVFDQIIEEGSHQFSLKLSRLQVEQLKTFINEFIKWNAVHNLSAVNSFESLMRAHLLDSMAVISPVDGYLKKLKNLSKMKVADLGSGGGFPSVVLAILLPHISFYAIESIKKKTAFLQNIKTRLKLENYEVVGQRIEVYAKQQPNIFDATISRAFTELNNFLKYSQSLIKEDSYVFAMKSQRVEEELKGVIDEWNLIENIELKIPSFDAYRCLLVISSMRKY</sequence>
<dbReference type="Proteomes" id="UP000192708">
    <property type="component" value="Unassembled WGS sequence"/>
</dbReference>
<dbReference type="PANTHER" id="PTHR31760">
    <property type="entry name" value="S-ADENOSYL-L-METHIONINE-DEPENDENT METHYLTRANSFERASES SUPERFAMILY PROTEIN"/>
    <property type="match status" value="1"/>
</dbReference>
<dbReference type="PANTHER" id="PTHR31760:SF0">
    <property type="entry name" value="S-ADENOSYL-L-METHIONINE-DEPENDENT METHYLTRANSFERASES SUPERFAMILY PROTEIN"/>
    <property type="match status" value="1"/>
</dbReference>
<organism evidence="7 8">
    <name type="scientific">Polynucleobacter kasalickyi</name>
    <dbReference type="NCBI Taxonomy" id="1938817"/>
    <lineage>
        <taxon>Bacteria</taxon>
        <taxon>Pseudomonadati</taxon>
        <taxon>Pseudomonadota</taxon>
        <taxon>Betaproteobacteria</taxon>
        <taxon>Burkholderiales</taxon>
        <taxon>Burkholderiaceae</taxon>
        <taxon>Polynucleobacter</taxon>
    </lineage>
</organism>
<dbReference type="HAMAP" id="MF_00074">
    <property type="entry name" value="16SrRNA_methyltr_G"/>
    <property type="match status" value="1"/>
</dbReference>
<protein>
    <recommendedName>
        <fullName evidence="6">Ribosomal RNA small subunit methyltransferase G</fullName>
        <ecNumber evidence="6">2.1.1.170</ecNumber>
    </recommendedName>
    <alternativeName>
        <fullName evidence="6">16S rRNA 7-methylguanosine methyltransferase</fullName>
        <shortName evidence="6">16S rRNA m7G methyltransferase</shortName>
    </alternativeName>
</protein>
<dbReference type="SUPFAM" id="SSF53335">
    <property type="entry name" value="S-adenosyl-L-methionine-dependent methyltransferases"/>
    <property type="match status" value="1"/>
</dbReference>
<dbReference type="EMBL" id="FWXJ01000015">
    <property type="protein sequence ID" value="SMC75845.1"/>
    <property type="molecule type" value="Genomic_DNA"/>
</dbReference>